<organism evidence="1 2">
    <name type="scientific">Cryptosporidium xiaoi</name>
    <dbReference type="NCBI Taxonomy" id="659607"/>
    <lineage>
        <taxon>Eukaryota</taxon>
        <taxon>Sar</taxon>
        <taxon>Alveolata</taxon>
        <taxon>Apicomplexa</taxon>
        <taxon>Conoidasida</taxon>
        <taxon>Coccidia</taxon>
        <taxon>Eucoccidiorida</taxon>
        <taxon>Eimeriorina</taxon>
        <taxon>Cryptosporidiidae</taxon>
        <taxon>Cryptosporidium</taxon>
    </lineage>
</organism>
<proteinExistence type="predicted"/>
<evidence type="ECO:0000313" key="2">
    <source>
        <dbReference type="Proteomes" id="UP001311799"/>
    </source>
</evidence>
<keyword evidence="2" id="KW-1185">Reference proteome</keyword>
<dbReference type="Proteomes" id="UP001311799">
    <property type="component" value="Unassembled WGS sequence"/>
</dbReference>
<sequence>MFFSQTGPSLSSGNTNQFGGLFGSTGVGMGTQSFNPTNTQLQGSIFQTGPLTSGNSLFQASSSLTGIGNTSSIFSTTGLGNSLSTGSSNSFGIGGSLFGGTNQLGSQTQVQNSSQAQYLPLNPTVGQLTNYIQSWKSEFEEIELKLSENDSHVEYLANNKLLEMTRLCSTYKKGVERRSEEIENIKSRQCRVCDSIESIISEISTVQQLSHDLIHIYDRVKEIDPKNSSRQIQPLRFPLPIFEFFCENMAKKCKYIEEIVGNLDRTVSSLREEMVNTTAEELLKCIAETINNNYENFYTLVSQCSQLHDKTESIVNISKLHEVSRN</sequence>
<reference evidence="1 2" key="1">
    <citation type="submission" date="2023-10" db="EMBL/GenBank/DDBJ databases">
        <title>Comparative genomics analysis reveals potential genetic determinants of host preference in Cryptosporidium xiaoi.</title>
        <authorList>
            <person name="Xiao L."/>
            <person name="Li J."/>
        </authorList>
    </citation>
    <scope>NUCLEOTIDE SEQUENCE [LARGE SCALE GENOMIC DNA]</scope>
    <source>
        <strain evidence="1 2">52996</strain>
    </source>
</reference>
<dbReference type="AlphaFoldDB" id="A0AAV9XVJ2"/>
<name>A0AAV9XVJ2_9CRYT</name>
<accession>A0AAV9XVJ2</accession>
<comment type="caution">
    <text evidence="1">The sequence shown here is derived from an EMBL/GenBank/DDBJ whole genome shotgun (WGS) entry which is preliminary data.</text>
</comment>
<protein>
    <submittedName>
        <fullName evidence="1">Uncharacterized protein</fullName>
    </submittedName>
</protein>
<dbReference type="EMBL" id="JAWDEY010000022">
    <property type="protein sequence ID" value="KAK6588773.1"/>
    <property type="molecule type" value="Genomic_DNA"/>
</dbReference>
<evidence type="ECO:0000313" key="1">
    <source>
        <dbReference type="EMBL" id="KAK6588773.1"/>
    </source>
</evidence>
<gene>
    <name evidence="1" type="ORF">RS030_2255</name>
</gene>